<dbReference type="AlphaFoldDB" id="A0A7H9HLZ8"/>
<evidence type="ECO:0000256" key="1">
    <source>
        <dbReference type="ARBA" id="ARBA00004123"/>
    </source>
</evidence>
<evidence type="ECO:0000256" key="2">
    <source>
        <dbReference type="ARBA" id="ARBA00022664"/>
    </source>
</evidence>
<gene>
    <name evidence="6" type="ORF">HG537_0B01660</name>
</gene>
<evidence type="ECO:0000256" key="3">
    <source>
        <dbReference type="ARBA" id="ARBA00022728"/>
    </source>
</evidence>
<reference evidence="6 7" key="1">
    <citation type="submission" date="2020-06" db="EMBL/GenBank/DDBJ databases">
        <title>The yeast mating-type switching endonuclease HO is a domesticated member of an unorthodox homing genetic element family.</title>
        <authorList>
            <person name="Coughlan A.Y."/>
            <person name="Lombardi L."/>
            <person name="Braun-Galleani S."/>
            <person name="Martos A.R."/>
            <person name="Galeote V."/>
            <person name="Bigey F."/>
            <person name="Dequin S."/>
            <person name="Byrne K.P."/>
            <person name="Wolfe K.H."/>
        </authorList>
    </citation>
    <scope>NUCLEOTIDE SEQUENCE [LARGE SCALE GENOMIC DNA]</scope>
    <source>
        <strain evidence="6 7">CBS2947</strain>
    </source>
</reference>
<accession>A0A7H9HLZ8</accession>
<keyword evidence="4" id="KW-0508">mRNA splicing</keyword>
<keyword evidence="5" id="KW-0539">Nucleus</keyword>
<keyword evidence="7" id="KW-1185">Reference proteome</keyword>
<keyword evidence="3" id="KW-0747">Spliceosome</keyword>
<keyword evidence="2" id="KW-0507">mRNA processing</keyword>
<evidence type="ECO:0000313" key="6">
    <source>
        <dbReference type="EMBL" id="QLQ78818.1"/>
    </source>
</evidence>
<protein>
    <submittedName>
        <fullName evidence="6">Uncharacterized protein</fullName>
    </submittedName>
</protein>
<name>A0A7H9HLZ8_9SACH</name>
<comment type="subcellular location">
    <subcellularLocation>
        <location evidence="1">Nucleus</location>
    </subcellularLocation>
</comment>
<dbReference type="OrthoDB" id="4059443at2759"/>
<evidence type="ECO:0000256" key="5">
    <source>
        <dbReference type="ARBA" id="ARBA00023242"/>
    </source>
</evidence>
<evidence type="ECO:0000256" key="4">
    <source>
        <dbReference type="ARBA" id="ARBA00023187"/>
    </source>
</evidence>
<dbReference type="GO" id="GO:0006397">
    <property type="term" value="P:mRNA processing"/>
    <property type="evidence" value="ECO:0007669"/>
    <property type="project" value="UniProtKB-KW"/>
</dbReference>
<evidence type="ECO:0000313" key="7">
    <source>
        <dbReference type="Proteomes" id="UP000510647"/>
    </source>
</evidence>
<proteinExistence type="predicted"/>
<dbReference type="GO" id="GO:0008380">
    <property type="term" value="P:RNA splicing"/>
    <property type="evidence" value="ECO:0007669"/>
    <property type="project" value="UniProtKB-KW"/>
</dbReference>
<dbReference type="EMBL" id="CP059268">
    <property type="protein sequence ID" value="QLQ78818.1"/>
    <property type="molecule type" value="Genomic_DNA"/>
</dbReference>
<dbReference type="Proteomes" id="UP000510647">
    <property type="component" value="Chromosome 2"/>
</dbReference>
<organism evidence="6 7">
    <name type="scientific">Torulaspora globosa</name>
    <dbReference type="NCBI Taxonomy" id="48254"/>
    <lineage>
        <taxon>Eukaryota</taxon>
        <taxon>Fungi</taxon>
        <taxon>Dikarya</taxon>
        <taxon>Ascomycota</taxon>
        <taxon>Saccharomycotina</taxon>
        <taxon>Saccharomycetes</taxon>
        <taxon>Saccharomycetales</taxon>
        <taxon>Saccharomycetaceae</taxon>
        <taxon>Torulaspora</taxon>
    </lineage>
</organism>
<sequence>MATKIIAMSCSRPSIMADLSIKMDYLPFIDDESGLKEYINGIESEIQQELRKNRDQIHPEAQDMRLKQIRSYPVYSVHCETSYDGERLLQEYRGSIPRIELERYTTEDQDNVDILCVIDSYLRHQELVLARLMPKTLLNQWAVNNDFLSASSATLKKVIQDQETNIYQLNHYRRNLQLQNASVFAGLEDQWKKTLIERLGIE</sequence>
<dbReference type="InterPro" id="IPR008409">
    <property type="entry name" value="SPF27"/>
</dbReference>
<dbReference type="Pfam" id="PF05700">
    <property type="entry name" value="BCAS2"/>
    <property type="match status" value="1"/>
</dbReference>
<dbReference type="GO" id="GO:0005681">
    <property type="term" value="C:spliceosomal complex"/>
    <property type="evidence" value="ECO:0007669"/>
    <property type="project" value="UniProtKB-KW"/>
</dbReference>